<organism evidence="1">
    <name type="scientific">Arion vulgaris</name>
    <dbReference type="NCBI Taxonomy" id="1028688"/>
    <lineage>
        <taxon>Eukaryota</taxon>
        <taxon>Metazoa</taxon>
        <taxon>Spiralia</taxon>
        <taxon>Lophotrochozoa</taxon>
        <taxon>Mollusca</taxon>
        <taxon>Gastropoda</taxon>
        <taxon>Heterobranchia</taxon>
        <taxon>Euthyneura</taxon>
        <taxon>Panpulmonata</taxon>
        <taxon>Eupulmonata</taxon>
        <taxon>Stylommatophora</taxon>
        <taxon>Helicina</taxon>
        <taxon>Arionoidea</taxon>
        <taxon>Arionidae</taxon>
        <taxon>Arion</taxon>
    </lineage>
</organism>
<proteinExistence type="predicted"/>
<protein>
    <submittedName>
        <fullName evidence="1">Uncharacterized protein</fullName>
    </submittedName>
</protein>
<sequence length="106" mass="11395">HCPGNSNTYTQDKYIAAGVVTSVSREDQQPPTISRSLTENNTAVSISNSFQSIPKFEIPSDGASSSLVHSMDNDYSDTHIQTEAAACQITLCSSGEMEILTDPLQI</sequence>
<accession>A0A0B6ZIH7</accession>
<feature type="non-terminal residue" evidence="1">
    <location>
        <position position="1"/>
    </location>
</feature>
<evidence type="ECO:0000313" key="1">
    <source>
        <dbReference type="EMBL" id="CEK67540.1"/>
    </source>
</evidence>
<gene>
    <name evidence="1" type="primary">ORF62993</name>
</gene>
<feature type="non-terminal residue" evidence="1">
    <location>
        <position position="106"/>
    </location>
</feature>
<dbReference type="EMBL" id="HACG01020675">
    <property type="protein sequence ID" value="CEK67540.1"/>
    <property type="molecule type" value="Transcribed_RNA"/>
</dbReference>
<dbReference type="AlphaFoldDB" id="A0A0B6ZIH7"/>
<name>A0A0B6ZIH7_9EUPU</name>
<reference evidence="1" key="1">
    <citation type="submission" date="2014-12" db="EMBL/GenBank/DDBJ databases">
        <title>Insight into the proteome of Arion vulgaris.</title>
        <authorList>
            <person name="Aradska J."/>
            <person name="Bulat T."/>
            <person name="Smidak R."/>
            <person name="Sarate P."/>
            <person name="Gangsoo J."/>
            <person name="Sialana F."/>
            <person name="Bilban M."/>
            <person name="Lubec G."/>
        </authorList>
    </citation>
    <scope>NUCLEOTIDE SEQUENCE</scope>
    <source>
        <tissue evidence="1">Skin</tissue>
    </source>
</reference>